<dbReference type="Proteomes" id="UP000519972">
    <property type="component" value="Unassembled WGS sequence"/>
</dbReference>
<evidence type="ECO:0000313" key="1">
    <source>
        <dbReference type="EMBL" id="NNU35955.1"/>
    </source>
</evidence>
<name>A0A7Y3S2T0_9HYPH</name>
<keyword evidence="2" id="KW-1185">Reference proteome</keyword>
<protein>
    <submittedName>
        <fullName evidence="1">Uncharacterized protein</fullName>
    </submittedName>
</protein>
<gene>
    <name evidence="1" type="ORF">G9X64_05555</name>
</gene>
<accession>A0A7Y3S2T0</accession>
<reference evidence="1 2" key="1">
    <citation type="submission" date="2020-02" db="EMBL/GenBank/DDBJ databases">
        <authorList>
            <person name="Sun Q."/>
        </authorList>
    </citation>
    <scope>NUCLEOTIDE SEQUENCE [LARGE SCALE GENOMIC DNA]</scope>
    <source>
        <strain evidence="1 2">CCBAU 03386</strain>
    </source>
</reference>
<evidence type="ECO:0000313" key="2">
    <source>
        <dbReference type="Proteomes" id="UP000519972"/>
    </source>
</evidence>
<organism evidence="1 2">
    <name type="scientific">Rhizobium sophorae</name>
    <dbReference type="NCBI Taxonomy" id="1535242"/>
    <lineage>
        <taxon>Bacteria</taxon>
        <taxon>Pseudomonadati</taxon>
        <taxon>Pseudomonadota</taxon>
        <taxon>Alphaproteobacteria</taxon>
        <taxon>Hyphomicrobiales</taxon>
        <taxon>Rhizobiaceae</taxon>
        <taxon>Rhizobium/Agrobacterium group</taxon>
        <taxon>Rhizobium</taxon>
    </lineage>
</organism>
<proteinExistence type="predicted"/>
<dbReference type="EMBL" id="JABFCN010000009">
    <property type="protein sequence ID" value="NNU35955.1"/>
    <property type="molecule type" value="Genomic_DNA"/>
</dbReference>
<comment type="caution">
    <text evidence="1">The sequence shown here is derived from an EMBL/GenBank/DDBJ whole genome shotgun (WGS) entry which is preliminary data.</text>
</comment>
<dbReference type="RefSeq" id="WP_171376096.1">
    <property type="nucleotide sequence ID" value="NZ_JABFCN010000009.1"/>
</dbReference>
<sequence>MKFELDNSFDDNVALFKAEAEKLDSECAKILFDNLGLLEKGGDAAPSRATIGEFHKAVLTALDALAKPPEGDRS</sequence>
<dbReference type="AlphaFoldDB" id="A0A7Y3S2T0"/>